<dbReference type="PROSITE" id="PS00949">
    <property type="entry name" value="AUTOINDUCER_SYNTH_1"/>
    <property type="match status" value="1"/>
</dbReference>
<dbReference type="EC" id="2.3.1.184" evidence="1 8"/>
<reference evidence="9 10" key="1">
    <citation type="submission" date="2017-02" db="EMBL/GenBank/DDBJ databases">
        <authorList>
            <person name="Jeong S."/>
        </authorList>
    </citation>
    <scope>NUCLEOTIDE SEQUENCE [LARGE SCALE GENOMIC DNA]</scope>
    <source>
        <strain evidence="9 10">RMAR6-6</strain>
    </source>
</reference>
<dbReference type="PROSITE" id="PS51187">
    <property type="entry name" value="AUTOINDUCER_SYNTH_2"/>
    <property type="match status" value="1"/>
</dbReference>
<sequence length="212" mass="23631">MIQLISKPWYREFSGEIQEMHLLRHRVFNERLNWDVPAKGGFEIDTYDADCPDYLIMKGATGRIEGCVRFLPTTGPTMLRDTFSNLLDGRSAPEHDSILESSRFALDLPAAAPKGHGGIAVGTYELFAGMVEFALSRGSDRIVTVTDTRMERILRIAGWPLERLGSPKPIGNTMALAGFVDVSKEILDSLRERGGGYQPVLWAPVVHLNRED</sequence>
<dbReference type="Gene3D" id="3.40.630.30">
    <property type="match status" value="1"/>
</dbReference>
<dbReference type="InterPro" id="IPR001690">
    <property type="entry name" value="Autoind_synthase"/>
</dbReference>
<keyword evidence="2 7" id="KW-0673">Quorum sensing</keyword>
<gene>
    <name evidence="9" type="ORF">B0E33_18855</name>
</gene>
<dbReference type="InterPro" id="IPR018311">
    <property type="entry name" value="Autoind_synth_CS"/>
</dbReference>
<evidence type="ECO:0000313" key="9">
    <source>
        <dbReference type="EMBL" id="AQQ05383.1"/>
    </source>
</evidence>
<evidence type="ECO:0000256" key="2">
    <source>
        <dbReference type="ARBA" id="ARBA00022654"/>
    </source>
</evidence>
<evidence type="ECO:0000313" key="10">
    <source>
        <dbReference type="Proteomes" id="UP000188174"/>
    </source>
</evidence>
<keyword evidence="3 8" id="KW-0808">Transferase</keyword>
<dbReference type="SUPFAM" id="SSF55729">
    <property type="entry name" value="Acyl-CoA N-acyltransferases (Nat)"/>
    <property type="match status" value="1"/>
</dbReference>
<evidence type="ECO:0000256" key="6">
    <source>
        <dbReference type="ARBA" id="ARBA00048576"/>
    </source>
</evidence>
<dbReference type="PANTHER" id="PTHR39322">
    <property type="entry name" value="ACYL-HOMOSERINE-LACTONE SYNTHASE"/>
    <property type="match status" value="1"/>
</dbReference>
<proteinExistence type="inferred from homology"/>
<name>A0ABN4WY62_9HYPH</name>
<dbReference type="Proteomes" id="UP000188174">
    <property type="component" value="Chromosome"/>
</dbReference>
<evidence type="ECO:0000256" key="7">
    <source>
        <dbReference type="PROSITE-ProRule" id="PRU00533"/>
    </source>
</evidence>
<keyword evidence="5 7" id="KW-0071">Autoinducer synthesis</keyword>
<dbReference type="RefSeq" id="WP_077292056.1">
    <property type="nucleotide sequence ID" value="NZ_CP019630.1"/>
</dbReference>
<dbReference type="Pfam" id="PF00765">
    <property type="entry name" value="Autoind_synth"/>
    <property type="match status" value="1"/>
</dbReference>
<protein>
    <recommendedName>
        <fullName evidence="1 8">Acyl-homoserine-lactone synthase</fullName>
        <ecNumber evidence="1 8">2.3.1.184</ecNumber>
    </recommendedName>
    <alternativeName>
        <fullName evidence="8">Autoinducer synthesis protein</fullName>
    </alternativeName>
</protein>
<keyword evidence="10" id="KW-1185">Reference proteome</keyword>
<evidence type="ECO:0000256" key="4">
    <source>
        <dbReference type="ARBA" id="ARBA00022691"/>
    </source>
</evidence>
<comment type="similarity">
    <text evidence="7 8">Belongs to the autoinducer synthase family.</text>
</comment>
<evidence type="ECO:0000256" key="3">
    <source>
        <dbReference type="ARBA" id="ARBA00022679"/>
    </source>
</evidence>
<dbReference type="PANTHER" id="PTHR39322:SF1">
    <property type="entry name" value="ISOVALERYL-HOMOSERINE LACTONE SYNTHASE"/>
    <property type="match status" value="1"/>
</dbReference>
<dbReference type="InterPro" id="IPR016181">
    <property type="entry name" value="Acyl_CoA_acyltransferase"/>
</dbReference>
<accession>A0ABN4WY62</accession>
<dbReference type="EMBL" id="CP019630">
    <property type="protein sequence ID" value="AQQ05383.1"/>
    <property type="molecule type" value="Genomic_DNA"/>
</dbReference>
<keyword evidence="4 8" id="KW-0949">S-adenosyl-L-methionine</keyword>
<evidence type="ECO:0000256" key="1">
    <source>
        <dbReference type="ARBA" id="ARBA00012340"/>
    </source>
</evidence>
<dbReference type="PRINTS" id="PR01549">
    <property type="entry name" value="AUTOINDCRSYN"/>
</dbReference>
<evidence type="ECO:0000256" key="8">
    <source>
        <dbReference type="RuleBase" id="RU361135"/>
    </source>
</evidence>
<evidence type="ECO:0000256" key="5">
    <source>
        <dbReference type="ARBA" id="ARBA00022929"/>
    </source>
</evidence>
<comment type="catalytic activity">
    <reaction evidence="6 8">
        <text>a fatty acyl-[ACP] + S-adenosyl-L-methionine = an N-acyl-L-homoserine lactone + S-methyl-5'-thioadenosine + holo-[ACP] + H(+)</text>
        <dbReference type="Rhea" id="RHEA:10096"/>
        <dbReference type="Rhea" id="RHEA-COMP:9685"/>
        <dbReference type="Rhea" id="RHEA-COMP:14125"/>
        <dbReference type="ChEBI" id="CHEBI:15378"/>
        <dbReference type="ChEBI" id="CHEBI:17509"/>
        <dbReference type="ChEBI" id="CHEBI:55474"/>
        <dbReference type="ChEBI" id="CHEBI:59789"/>
        <dbReference type="ChEBI" id="CHEBI:64479"/>
        <dbReference type="ChEBI" id="CHEBI:138651"/>
        <dbReference type="EC" id="2.3.1.184"/>
    </reaction>
</comment>
<organism evidence="9 10">
    <name type="scientific">Roseibium algicola</name>
    <dbReference type="NCBI Taxonomy" id="2857014"/>
    <lineage>
        <taxon>Bacteria</taxon>
        <taxon>Pseudomonadati</taxon>
        <taxon>Pseudomonadota</taxon>
        <taxon>Alphaproteobacteria</taxon>
        <taxon>Hyphomicrobiales</taxon>
        <taxon>Stappiaceae</taxon>
        <taxon>Roseibium</taxon>
    </lineage>
</organism>